<reference evidence="1 2" key="1">
    <citation type="journal article" date="2015" name="Nature">
        <title>rRNA introns, odd ribosomes, and small enigmatic genomes across a large radiation of phyla.</title>
        <authorList>
            <person name="Brown C.T."/>
            <person name="Hug L.A."/>
            <person name="Thomas B.C."/>
            <person name="Sharon I."/>
            <person name="Castelle C.J."/>
            <person name="Singh A."/>
            <person name="Wilkins M.J."/>
            <person name="Williams K.H."/>
            <person name="Banfield J.F."/>
        </authorList>
    </citation>
    <scope>NUCLEOTIDE SEQUENCE [LARGE SCALE GENOMIC DNA]</scope>
</reference>
<dbReference type="AlphaFoldDB" id="A0A0G1WI22"/>
<evidence type="ECO:0000313" key="2">
    <source>
        <dbReference type="Proteomes" id="UP000034403"/>
    </source>
</evidence>
<gene>
    <name evidence="1" type="ORF">UY20_C0003G0007</name>
</gene>
<evidence type="ECO:0000313" key="1">
    <source>
        <dbReference type="EMBL" id="KKU89968.1"/>
    </source>
</evidence>
<protein>
    <submittedName>
        <fullName evidence="1">Uncharacterized protein</fullName>
    </submittedName>
</protein>
<dbReference type="Proteomes" id="UP000034403">
    <property type="component" value="Unassembled WGS sequence"/>
</dbReference>
<dbReference type="EMBL" id="LCPC01000003">
    <property type="protein sequence ID" value="KKU89968.1"/>
    <property type="molecule type" value="Genomic_DNA"/>
</dbReference>
<proteinExistence type="predicted"/>
<organism evidence="1 2">
    <name type="scientific">Candidatus Yanofskybacteria bacterium GW2011_GWA1_48_10</name>
    <dbReference type="NCBI Taxonomy" id="1619022"/>
    <lineage>
        <taxon>Bacteria</taxon>
        <taxon>Candidatus Yanofskyibacteriota</taxon>
    </lineage>
</organism>
<name>A0A0G1WI22_9BACT</name>
<sequence>MVGKAAKTRQFCLKIQNEFLNIPSEHSDEGYTTNVAIDDRLLALENYRRQLKRIVT</sequence>
<comment type="caution">
    <text evidence="1">The sequence shown here is derived from an EMBL/GenBank/DDBJ whole genome shotgun (WGS) entry which is preliminary data.</text>
</comment>
<accession>A0A0G1WI22</accession>